<gene>
    <name evidence="15" type="ORF">FCC1311_101952</name>
</gene>
<reference evidence="15 16" key="1">
    <citation type="submission" date="2017-12" db="EMBL/GenBank/DDBJ databases">
        <title>Sequencing, de novo assembly and annotation of complete genome of a new Thraustochytrid species, strain FCC1311.</title>
        <authorList>
            <person name="Sedici K."/>
            <person name="Godart F."/>
            <person name="Aiese Cigliano R."/>
            <person name="Sanseverino W."/>
            <person name="Barakat M."/>
            <person name="Ortet P."/>
            <person name="Marechal E."/>
            <person name="Cagnac O."/>
            <person name="Amato A."/>
        </authorList>
    </citation>
    <scope>NUCLEOTIDE SEQUENCE [LARGE SCALE GENOMIC DNA]</scope>
</reference>
<evidence type="ECO:0000256" key="3">
    <source>
        <dbReference type="ARBA" id="ARBA00022553"/>
    </source>
</evidence>
<feature type="compositionally biased region" description="Low complexity" evidence="11">
    <location>
        <begin position="179"/>
        <end position="191"/>
    </location>
</feature>
<evidence type="ECO:0000256" key="9">
    <source>
        <dbReference type="ARBA" id="ARBA00048679"/>
    </source>
</evidence>
<dbReference type="SMART" id="SM00220">
    <property type="entry name" value="S_TKc"/>
    <property type="match status" value="1"/>
</dbReference>
<dbReference type="PANTHER" id="PTHR24351">
    <property type="entry name" value="RIBOSOMAL PROTEIN S6 KINASE"/>
    <property type="match status" value="1"/>
</dbReference>
<evidence type="ECO:0000256" key="6">
    <source>
        <dbReference type="ARBA" id="ARBA00022777"/>
    </source>
</evidence>
<keyword evidence="7 10" id="KW-0067">ATP-binding</keyword>
<evidence type="ECO:0000256" key="5">
    <source>
        <dbReference type="ARBA" id="ARBA00022741"/>
    </source>
</evidence>
<dbReference type="EC" id="2.7.11.1" evidence="1"/>
<dbReference type="GO" id="GO:0016459">
    <property type="term" value="C:myosin complex"/>
    <property type="evidence" value="ECO:0007669"/>
    <property type="project" value="InterPro"/>
</dbReference>
<dbReference type="Pfam" id="PF06017">
    <property type="entry name" value="Myosin_TH1"/>
    <property type="match status" value="1"/>
</dbReference>
<dbReference type="InterPro" id="IPR017441">
    <property type="entry name" value="Protein_kinase_ATP_BS"/>
</dbReference>
<dbReference type="SMART" id="SM00133">
    <property type="entry name" value="S_TK_X"/>
    <property type="match status" value="1"/>
</dbReference>
<dbReference type="InterPro" id="IPR011009">
    <property type="entry name" value="Kinase-like_dom_sf"/>
</dbReference>
<dbReference type="OrthoDB" id="63267at2759"/>
<keyword evidence="2" id="KW-0723">Serine/threonine-protein kinase</keyword>
<dbReference type="EMBL" id="BEYU01000176">
    <property type="protein sequence ID" value="GBG33972.1"/>
    <property type="molecule type" value="Genomic_DNA"/>
</dbReference>
<dbReference type="Pfam" id="PF00069">
    <property type="entry name" value="Pkinase"/>
    <property type="match status" value="1"/>
</dbReference>
<evidence type="ECO:0000256" key="7">
    <source>
        <dbReference type="ARBA" id="ARBA00022840"/>
    </source>
</evidence>
<dbReference type="Proteomes" id="UP000241890">
    <property type="component" value="Unassembled WGS sequence"/>
</dbReference>
<evidence type="ECO:0000256" key="10">
    <source>
        <dbReference type="PROSITE-ProRule" id="PRU10141"/>
    </source>
</evidence>
<evidence type="ECO:0000256" key="1">
    <source>
        <dbReference type="ARBA" id="ARBA00012513"/>
    </source>
</evidence>
<dbReference type="GO" id="GO:0106310">
    <property type="term" value="F:protein serine kinase activity"/>
    <property type="evidence" value="ECO:0007669"/>
    <property type="project" value="RHEA"/>
</dbReference>
<accession>A0A2R5GSY4</accession>
<dbReference type="InterPro" id="IPR000961">
    <property type="entry name" value="AGC-kinase_C"/>
</dbReference>
<dbReference type="PROSITE" id="PS00108">
    <property type="entry name" value="PROTEIN_KINASE_ST"/>
    <property type="match status" value="1"/>
</dbReference>
<evidence type="ECO:0000256" key="8">
    <source>
        <dbReference type="ARBA" id="ARBA00047899"/>
    </source>
</evidence>
<protein>
    <recommendedName>
        <fullName evidence="1">non-specific serine/threonine protein kinase</fullName>
        <ecNumber evidence="1">2.7.11.1</ecNumber>
    </recommendedName>
</protein>
<feature type="binding site" evidence="10">
    <location>
        <position position="268"/>
    </location>
    <ligand>
        <name>ATP</name>
        <dbReference type="ChEBI" id="CHEBI:30616"/>
    </ligand>
</feature>
<dbReference type="SUPFAM" id="SSF56112">
    <property type="entry name" value="Protein kinase-like (PK-like)"/>
    <property type="match status" value="1"/>
</dbReference>
<dbReference type="Gene3D" id="3.30.200.20">
    <property type="entry name" value="Phosphorylase Kinase, domain 1"/>
    <property type="match status" value="1"/>
</dbReference>
<dbReference type="InterPro" id="IPR000719">
    <property type="entry name" value="Prot_kinase_dom"/>
</dbReference>
<dbReference type="PROSITE" id="PS51757">
    <property type="entry name" value="TH1"/>
    <property type="match status" value="1"/>
</dbReference>
<dbReference type="Pfam" id="PF00433">
    <property type="entry name" value="Pkinase_C"/>
    <property type="match status" value="1"/>
</dbReference>
<keyword evidence="3" id="KW-0597">Phosphoprotein</keyword>
<evidence type="ECO:0000313" key="15">
    <source>
        <dbReference type="EMBL" id="GBG33972.1"/>
    </source>
</evidence>
<proteinExistence type="predicted"/>
<keyword evidence="16" id="KW-1185">Reference proteome</keyword>
<dbReference type="Gene3D" id="1.10.510.10">
    <property type="entry name" value="Transferase(Phosphotransferase) domain 1"/>
    <property type="match status" value="1"/>
</dbReference>
<evidence type="ECO:0000259" key="13">
    <source>
        <dbReference type="PROSITE" id="PS51285"/>
    </source>
</evidence>
<feature type="compositionally biased region" description="Polar residues" evidence="11">
    <location>
        <begin position="192"/>
        <end position="204"/>
    </location>
</feature>
<evidence type="ECO:0000256" key="2">
    <source>
        <dbReference type="ARBA" id="ARBA00022527"/>
    </source>
</evidence>
<comment type="catalytic activity">
    <reaction evidence="9">
        <text>L-seryl-[protein] + ATP = O-phospho-L-seryl-[protein] + ADP + H(+)</text>
        <dbReference type="Rhea" id="RHEA:17989"/>
        <dbReference type="Rhea" id="RHEA-COMP:9863"/>
        <dbReference type="Rhea" id="RHEA-COMP:11604"/>
        <dbReference type="ChEBI" id="CHEBI:15378"/>
        <dbReference type="ChEBI" id="CHEBI:29999"/>
        <dbReference type="ChEBI" id="CHEBI:30616"/>
        <dbReference type="ChEBI" id="CHEBI:83421"/>
        <dbReference type="ChEBI" id="CHEBI:456216"/>
        <dbReference type="EC" id="2.7.11.1"/>
    </reaction>
</comment>
<organism evidence="15 16">
    <name type="scientific">Hondaea fermentalgiana</name>
    <dbReference type="NCBI Taxonomy" id="2315210"/>
    <lineage>
        <taxon>Eukaryota</taxon>
        <taxon>Sar</taxon>
        <taxon>Stramenopiles</taxon>
        <taxon>Bigyra</taxon>
        <taxon>Labyrinthulomycetes</taxon>
        <taxon>Thraustochytrida</taxon>
        <taxon>Thraustochytriidae</taxon>
        <taxon>Hondaea</taxon>
    </lineage>
</organism>
<evidence type="ECO:0000259" key="12">
    <source>
        <dbReference type="PROSITE" id="PS50011"/>
    </source>
</evidence>
<comment type="caution">
    <text evidence="15">The sequence shown here is derived from an EMBL/GenBank/DDBJ whole genome shotgun (WGS) entry which is preliminary data.</text>
</comment>
<dbReference type="AlphaFoldDB" id="A0A2R5GSY4"/>
<dbReference type="InParanoid" id="A0A2R5GSY4"/>
<dbReference type="InterPro" id="IPR010926">
    <property type="entry name" value="Myosin_TH1"/>
</dbReference>
<feature type="domain" description="AGC-kinase C-terminal" evidence="13">
    <location>
        <begin position="496"/>
        <end position="564"/>
    </location>
</feature>
<evidence type="ECO:0000313" key="16">
    <source>
        <dbReference type="Proteomes" id="UP000241890"/>
    </source>
</evidence>
<keyword evidence="5 10" id="KW-0547">Nucleotide-binding</keyword>
<dbReference type="InterPro" id="IPR008271">
    <property type="entry name" value="Ser/Thr_kinase_AS"/>
</dbReference>
<feature type="region of interest" description="Disordered" evidence="11">
    <location>
        <begin position="169"/>
        <end position="229"/>
    </location>
</feature>
<dbReference type="FunFam" id="1.10.510.10:FF:000008">
    <property type="entry name" value="Non-specific serine/threonine protein kinase"/>
    <property type="match status" value="1"/>
</dbReference>
<dbReference type="InterPro" id="IPR017892">
    <property type="entry name" value="Pkinase_C"/>
</dbReference>
<feature type="domain" description="Protein kinase" evidence="12">
    <location>
        <begin position="236"/>
        <end position="495"/>
    </location>
</feature>
<dbReference type="PROSITE" id="PS00107">
    <property type="entry name" value="PROTEIN_KINASE_ATP"/>
    <property type="match status" value="1"/>
</dbReference>
<evidence type="ECO:0000256" key="11">
    <source>
        <dbReference type="SAM" id="MobiDB-lite"/>
    </source>
</evidence>
<name>A0A2R5GSY4_9STRA</name>
<dbReference type="GO" id="GO:0004674">
    <property type="term" value="F:protein serine/threonine kinase activity"/>
    <property type="evidence" value="ECO:0007669"/>
    <property type="project" value="UniProtKB-KW"/>
</dbReference>
<dbReference type="GO" id="GO:0003774">
    <property type="term" value="F:cytoskeletal motor activity"/>
    <property type="evidence" value="ECO:0007669"/>
    <property type="project" value="InterPro"/>
</dbReference>
<evidence type="ECO:0000256" key="4">
    <source>
        <dbReference type="ARBA" id="ARBA00022679"/>
    </source>
</evidence>
<dbReference type="PROSITE" id="PS50011">
    <property type="entry name" value="PROTEIN_KINASE_DOM"/>
    <property type="match status" value="1"/>
</dbReference>
<comment type="catalytic activity">
    <reaction evidence="8">
        <text>L-threonyl-[protein] + ATP = O-phospho-L-threonyl-[protein] + ADP + H(+)</text>
        <dbReference type="Rhea" id="RHEA:46608"/>
        <dbReference type="Rhea" id="RHEA-COMP:11060"/>
        <dbReference type="Rhea" id="RHEA-COMP:11605"/>
        <dbReference type="ChEBI" id="CHEBI:15378"/>
        <dbReference type="ChEBI" id="CHEBI:30013"/>
        <dbReference type="ChEBI" id="CHEBI:30616"/>
        <dbReference type="ChEBI" id="CHEBI:61977"/>
        <dbReference type="ChEBI" id="CHEBI:456216"/>
        <dbReference type="EC" id="2.7.11.1"/>
    </reaction>
</comment>
<keyword evidence="4" id="KW-0808">Transferase</keyword>
<dbReference type="PROSITE" id="PS51285">
    <property type="entry name" value="AGC_KINASE_CTER"/>
    <property type="match status" value="1"/>
</dbReference>
<feature type="domain" description="TH1" evidence="14">
    <location>
        <begin position="13"/>
        <end position="205"/>
    </location>
</feature>
<dbReference type="FunFam" id="3.30.200.20:FF:000048">
    <property type="entry name" value="Non-specific serine/threonine protein kinase"/>
    <property type="match status" value="1"/>
</dbReference>
<keyword evidence="6 15" id="KW-0418">Kinase</keyword>
<evidence type="ECO:0000259" key="14">
    <source>
        <dbReference type="PROSITE" id="PS51757"/>
    </source>
</evidence>
<sequence length="564" mass="63172">MFSTETKGSAGTTPPLAAVMNQRKSHDYLAVSQNTNVRKLLDKSAKSTGTEEQVFFSDFLVKINPRDKPQERVLLITDRAIYNLLPTDYSKCKRRIPLEAVDFLTVSQASDEFVLHVPSEYDYRMMSLRKAEVVGVLQKVFKACTGEELIVEYSPAMLLKSVCVTRSQAKKGKRQGRRSSTMSNSSGGTSSLHRGSNGTSTSIPSHARADSTAHISKKRNVSGWGKETSDVGPDDFQLLKVVGRGSFGKVMMVRKKGDTDKNRVFAMKVLRKEAIIKRNQVEHTKAEREILEEIKHPFLMGLHFAFQTESKLYLVMDYLTGGELFFHLKNERRFRESRARFYTAEIALGLGHLHSKNIIYRDLKPENILLDSEGHIKLTDFGLSKRYTEGTQAQTFCGTPEYLAPEVITGVGHGKEVDWWSLGILLFEMLVGLPPFYSENVSLMYNLIQVGDLRIPSFVSRPAAHLISGLLQRDPADRLGAGPEDVENIKATEFFQTIDWEALYNRNIEPEFIPRTKGATDTSNFDAEFTNEPVVDSVVPPSALSANAAEFKGFTYQDGSAINQ</sequence>
<dbReference type="GO" id="GO:0005524">
    <property type="term" value="F:ATP binding"/>
    <property type="evidence" value="ECO:0007669"/>
    <property type="project" value="UniProtKB-UniRule"/>
</dbReference>